<dbReference type="PIRSF" id="PIRSF036692">
    <property type="entry name" value="SDH_B"/>
    <property type="match status" value="1"/>
</dbReference>
<dbReference type="GO" id="GO:0051539">
    <property type="term" value="F:4 iron, 4 sulfur cluster binding"/>
    <property type="evidence" value="ECO:0007669"/>
    <property type="project" value="UniProtKB-UniRule"/>
</dbReference>
<keyword evidence="6 11" id="KW-0479">Metal-binding</keyword>
<dbReference type="Gene3D" id="3.30.70.260">
    <property type="match status" value="1"/>
</dbReference>
<accession>A0A109UGK6</accession>
<protein>
    <recommendedName>
        <fullName evidence="11">L-serine deaminase</fullName>
    </recommendedName>
</protein>
<keyword evidence="9 11" id="KW-0456">Lyase</keyword>
<evidence type="ECO:0000259" key="13">
    <source>
        <dbReference type="PROSITE" id="PS51671"/>
    </source>
</evidence>
<dbReference type="AlphaFoldDB" id="A0A109UGK6"/>
<comment type="cofactor">
    <cofactor evidence="1 12">
        <name>[4Fe-4S] cluster</name>
        <dbReference type="ChEBI" id="CHEBI:49883"/>
    </cofactor>
</comment>
<dbReference type="InterPro" id="IPR045865">
    <property type="entry name" value="ACT-like_dom_sf"/>
</dbReference>
<dbReference type="SUPFAM" id="SSF55021">
    <property type="entry name" value="ACT-like"/>
    <property type="match status" value="1"/>
</dbReference>
<dbReference type="InterPro" id="IPR029009">
    <property type="entry name" value="ASB_dom_sf"/>
</dbReference>
<organism evidence="14 15">
    <name type="scientific">Erysipelothrix larvae</name>
    <dbReference type="NCBI Taxonomy" id="1514105"/>
    <lineage>
        <taxon>Bacteria</taxon>
        <taxon>Bacillati</taxon>
        <taxon>Bacillota</taxon>
        <taxon>Erysipelotrichia</taxon>
        <taxon>Erysipelotrichales</taxon>
        <taxon>Erysipelotrichaceae</taxon>
        <taxon>Erysipelothrix</taxon>
    </lineage>
</organism>
<sequence>MADKQFKSLFDIIGPVMIGPSSSHTAGAVRIGNMARHIFKELPDSVNIYLFESFAETYKGHGTNLALLGGLLGMSPDDERIQDAMLLANEKGIDYKFIPLADKVEHPNTARFVMRKGNKKMSVTGVSIGGGNAQITQIDDYDLVIQNGVSTIVTYHKDVPGVIAKVSVLLNEYNINIASMKLWRKQRGKDASMVIEVDQVPDDFDVNLLLRCEHMKHIIYVQGDDHGFD</sequence>
<proteinExistence type="inferred from homology"/>
<keyword evidence="5 11" id="KW-0004">4Fe-4S</keyword>
<evidence type="ECO:0000313" key="15">
    <source>
        <dbReference type="Proteomes" id="UP000063781"/>
    </source>
</evidence>
<evidence type="ECO:0000256" key="10">
    <source>
        <dbReference type="ARBA" id="ARBA00049406"/>
    </source>
</evidence>
<evidence type="ECO:0000256" key="2">
    <source>
        <dbReference type="ARBA" id="ARBA00004742"/>
    </source>
</evidence>
<gene>
    <name evidence="14" type="ORF">AOC36_02255</name>
</gene>
<keyword evidence="8 11" id="KW-0411">Iron-sulfur</keyword>
<reference evidence="14 15" key="1">
    <citation type="submission" date="2015-10" db="EMBL/GenBank/DDBJ databases">
        <title>Erysipelothrix larvae sp. LV19 isolated from the larval gut of the rhinoceros beetle, Trypoxylus dichotomus.</title>
        <authorList>
            <person name="Lim S."/>
            <person name="Kim B.-C."/>
        </authorList>
    </citation>
    <scope>NUCLEOTIDE SEQUENCE [LARGE SCALE GENOMIC DNA]</scope>
    <source>
        <strain evidence="14 15">LV19</strain>
    </source>
</reference>
<evidence type="ECO:0000313" key="14">
    <source>
        <dbReference type="EMBL" id="AMC92848.1"/>
    </source>
</evidence>
<dbReference type="PROSITE" id="PS51671">
    <property type="entry name" value="ACT"/>
    <property type="match status" value="1"/>
</dbReference>
<dbReference type="KEGG" id="erl:AOC36_02255"/>
<evidence type="ECO:0000256" key="1">
    <source>
        <dbReference type="ARBA" id="ARBA00001966"/>
    </source>
</evidence>
<feature type="domain" description="ACT" evidence="13">
    <location>
        <begin position="151"/>
        <end position="226"/>
    </location>
</feature>
<dbReference type="RefSeq" id="WP_067630823.1">
    <property type="nucleotide sequence ID" value="NZ_CP013213.1"/>
</dbReference>
<dbReference type="FunFam" id="3.30.1330.90:FF:000004">
    <property type="entry name" value="L-serine dehydratase, iron-sulfur-dependent subunit beta"/>
    <property type="match status" value="1"/>
</dbReference>
<dbReference type="Proteomes" id="UP000063781">
    <property type="component" value="Chromosome"/>
</dbReference>
<evidence type="ECO:0000256" key="4">
    <source>
        <dbReference type="ARBA" id="ARBA00022432"/>
    </source>
</evidence>
<dbReference type="SUPFAM" id="SSF143548">
    <property type="entry name" value="Serine metabolism enzymes domain"/>
    <property type="match status" value="1"/>
</dbReference>
<dbReference type="InterPro" id="IPR004643">
    <property type="entry name" value="Fe-S_L-Ser_bsu"/>
</dbReference>
<dbReference type="InterPro" id="IPR005131">
    <property type="entry name" value="Ser_deHydtase_bsu"/>
</dbReference>
<keyword evidence="7 11" id="KW-0408">Iron</keyword>
<keyword evidence="4 11" id="KW-0312">Gluconeogenesis</keyword>
<dbReference type="STRING" id="1514105.AOC36_02255"/>
<keyword evidence="15" id="KW-1185">Reference proteome</keyword>
<comment type="pathway">
    <text evidence="2 11">Carbohydrate biosynthesis; gluconeogenesis.</text>
</comment>
<evidence type="ECO:0000256" key="8">
    <source>
        <dbReference type="ARBA" id="ARBA00023014"/>
    </source>
</evidence>
<evidence type="ECO:0000256" key="12">
    <source>
        <dbReference type="RuleBase" id="RU366059"/>
    </source>
</evidence>
<evidence type="ECO:0000256" key="7">
    <source>
        <dbReference type="ARBA" id="ARBA00023004"/>
    </source>
</evidence>
<dbReference type="OrthoDB" id="9813137at2"/>
<dbReference type="GO" id="GO:0046872">
    <property type="term" value="F:metal ion binding"/>
    <property type="evidence" value="ECO:0007669"/>
    <property type="project" value="UniProtKB-UniRule"/>
</dbReference>
<dbReference type="NCBIfam" id="TIGR00719">
    <property type="entry name" value="sda_beta"/>
    <property type="match status" value="1"/>
</dbReference>
<name>A0A109UGK6_9FIRM</name>
<dbReference type="Pfam" id="PF03315">
    <property type="entry name" value="SDH_beta"/>
    <property type="match status" value="1"/>
</dbReference>
<evidence type="ECO:0000256" key="11">
    <source>
        <dbReference type="PIRNR" id="PIRNR036692"/>
    </source>
</evidence>
<dbReference type="Gene3D" id="3.30.1330.90">
    <property type="entry name" value="D-3-phosphoglycerate dehydrogenase, domain 3"/>
    <property type="match status" value="1"/>
</dbReference>
<dbReference type="EMBL" id="CP013213">
    <property type="protein sequence ID" value="AMC92848.1"/>
    <property type="molecule type" value="Genomic_DNA"/>
</dbReference>
<comment type="catalytic activity">
    <reaction evidence="10 11 12">
        <text>L-serine = pyruvate + NH4(+)</text>
        <dbReference type="Rhea" id="RHEA:19169"/>
        <dbReference type="ChEBI" id="CHEBI:15361"/>
        <dbReference type="ChEBI" id="CHEBI:28938"/>
        <dbReference type="ChEBI" id="CHEBI:33384"/>
        <dbReference type="EC" id="4.3.1.17"/>
    </reaction>
</comment>
<comment type="similarity">
    <text evidence="3 11 12">Belongs to the iron-sulfur dependent L-serine dehydratase family.</text>
</comment>
<dbReference type="UniPathway" id="UPA00138"/>
<dbReference type="GO" id="GO:0006094">
    <property type="term" value="P:gluconeogenesis"/>
    <property type="evidence" value="ECO:0007669"/>
    <property type="project" value="UniProtKB-UniRule"/>
</dbReference>
<dbReference type="GO" id="GO:0003941">
    <property type="term" value="F:L-serine ammonia-lyase activity"/>
    <property type="evidence" value="ECO:0007669"/>
    <property type="project" value="UniProtKB-UniRule"/>
</dbReference>
<dbReference type="InterPro" id="IPR002912">
    <property type="entry name" value="ACT_dom"/>
</dbReference>
<dbReference type="InterPro" id="IPR051318">
    <property type="entry name" value="Fe-S_L-Ser"/>
</dbReference>
<evidence type="ECO:0000256" key="6">
    <source>
        <dbReference type="ARBA" id="ARBA00022723"/>
    </source>
</evidence>
<dbReference type="PANTHER" id="PTHR30182">
    <property type="entry name" value="L-SERINE DEHYDRATASE"/>
    <property type="match status" value="1"/>
</dbReference>
<evidence type="ECO:0000256" key="9">
    <source>
        <dbReference type="ARBA" id="ARBA00023239"/>
    </source>
</evidence>
<dbReference type="CDD" id="cd04903">
    <property type="entry name" value="ACT_LSD"/>
    <property type="match status" value="1"/>
</dbReference>
<evidence type="ECO:0000256" key="3">
    <source>
        <dbReference type="ARBA" id="ARBA00008636"/>
    </source>
</evidence>
<dbReference type="Pfam" id="PF01842">
    <property type="entry name" value="ACT"/>
    <property type="match status" value="1"/>
</dbReference>
<evidence type="ECO:0000256" key="5">
    <source>
        <dbReference type="ARBA" id="ARBA00022485"/>
    </source>
</evidence>
<dbReference type="PANTHER" id="PTHR30182:SF12">
    <property type="entry name" value="L-SERINE DEHYDRATASE, BETA CHAIN-RELATED"/>
    <property type="match status" value="1"/>
</dbReference>